<dbReference type="EMBL" id="ATBP01001060">
    <property type="protein sequence ID" value="ETR68136.1"/>
    <property type="molecule type" value="Genomic_DNA"/>
</dbReference>
<protein>
    <submittedName>
        <fullName evidence="1">Uncharacterized protein</fullName>
    </submittedName>
</protein>
<organism evidence="1 2">
    <name type="scientific">Candidatus Magnetoglobus multicellularis str. Araruama</name>
    <dbReference type="NCBI Taxonomy" id="890399"/>
    <lineage>
        <taxon>Bacteria</taxon>
        <taxon>Pseudomonadati</taxon>
        <taxon>Thermodesulfobacteriota</taxon>
        <taxon>Desulfobacteria</taxon>
        <taxon>Desulfobacterales</taxon>
        <taxon>Desulfobacteraceae</taxon>
        <taxon>Candidatus Magnetoglobus</taxon>
    </lineage>
</organism>
<evidence type="ECO:0000313" key="1">
    <source>
        <dbReference type="EMBL" id="ETR68136.1"/>
    </source>
</evidence>
<dbReference type="Proteomes" id="UP000189670">
    <property type="component" value="Unassembled WGS sequence"/>
</dbReference>
<dbReference type="AlphaFoldDB" id="A0A1V1P041"/>
<gene>
    <name evidence="1" type="ORF">OMM_10844</name>
</gene>
<accession>A0A1V1P041</accession>
<dbReference type="SUPFAM" id="SSF53686">
    <property type="entry name" value="Tryptophan synthase beta subunit-like PLP-dependent enzymes"/>
    <property type="match status" value="1"/>
</dbReference>
<sequence length="104" mass="12187">MCNHTVVSDTVDFHKQIDPQGCQYAILWPEYNPLIDYCYDIDIPIYHSTVLSKALNVRKVYILDEGYNVSGSMKDYLVRKSIHLAEKKIYQFLILPLQVIMLYL</sequence>
<reference evidence="2" key="1">
    <citation type="submission" date="2012-11" db="EMBL/GenBank/DDBJ databases">
        <authorList>
            <person name="Lucero-Rivera Y.E."/>
            <person name="Tovar-Ramirez D."/>
        </authorList>
    </citation>
    <scope>NUCLEOTIDE SEQUENCE [LARGE SCALE GENOMIC DNA]</scope>
    <source>
        <strain evidence="2">Araruama</strain>
    </source>
</reference>
<name>A0A1V1P041_9BACT</name>
<evidence type="ECO:0000313" key="2">
    <source>
        <dbReference type="Proteomes" id="UP000189670"/>
    </source>
</evidence>
<proteinExistence type="predicted"/>
<dbReference type="InterPro" id="IPR036052">
    <property type="entry name" value="TrpB-like_PALP_sf"/>
</dbReference>
<comment type="caution">
    <text evidence="1">The sequence shown here is derived from an EMBL/GenBank/DDBJ whole genome shotgun (WGS) entry which is preliminary data.</text>
</comment>